<evidence type="ECO:0000256" key="3">
    <source>
        <dbReference type="ARBA" id="ARBA00023027"/>
    </source>
</evidence>
<protein>
    <submittedName>
        <fullName evidence="7">Hydroxyacid dehydrogenase</fullName>
    </submittedName>
</protein>
<evidence type="ECO:0000256" key="4">
    <source>
        <dbReference type="RuleBase" id="RU003719"/>
    </source>
</evidence>
<dbReference type="PANTHER" id="PTHR43333">
    <property type="entry name" value="2-HACID_DH_C DOMAIN-CONTAINING PROTEIN"/>
    <property type="match status" value="1"/>
</dbReference>
<dbReference type="OrthoDB" id="9805416at2"/>
<evidence type="ECO:0000259" key="5">
    <source>
        <dbReference type="Pfam" id="PF00389"/>
    </source>
</evidence>
<feature type="domain" description="D-isomer specific 2-hydroxyacid dehydrogenase NAD-binding" evidence="6">
    <location>
        <begin position="106"/>
        <end position="280"/>
    </location>
</feature>
<evidence type="ECO:0000313" key="8">
    <source>
        <dbReference type="Proteomes" id="UP000215137"/>
    </source>
</evidence>
<evidence type="ECO:0000256" key="1">
    <source>
        <dbReference type="ARBA" id="ARBA00005854"/>
    </source>
</evidence>
<evidence type="ECO:0000313" key="7">
    <source>
        <dbReference type="EMBL" id="ASV66750.1"/>
    </source>
</evidence>
<keyword evidence="3" id="KW-0520">NAD</keyword>
<dbReference type="GO" id="GO:0051287">
    <property type="term" value="F:NAD binding"/>
    <property type="evidence" value="ECO:0007669"/>
    <property type="project" value="InterPro"/>
</dbReference>
<dbReference type="InterPro" id="IPR029753">
    <property type="entry name" value="D-isomer_DH_CS"/>
</dbReference>
<dbReference type="CDD" id="cd05300">
    <property type="entry name" value="2-Hacid_dh_1"/>
    <property type="match status" value="1"/>
</dbReference>
<keyword evidence="8" id="KW-1185">Reference proteome</keyword>
<dbReference type="InterPro" id="IPR036291">
    <property type="entry name" value="NAD(P)-bd_dom_sf"/>
</dbReference>
<dbReference type="RefSeq" id="WP_095370325.1">
    <property type="nucleotide sequence ID" value="NZ_CP022983.1"/>
</dbReference>
<dbReference type="FunFam" id="3.40.50.720:FF:000363">
    <property type="entry name" value="D-isomer specific 2-hydroxyacid dehydrogenase"/>
    <property type="match status" value="1"/>
</dbReference>
<evidence type="ECO:0000259" key="6">
    <source>
        <dbReference type="Pfam" id="PF02826"/>
    </source>
</evidence>
<dbReference type="PROSITE" id="PS00671">
    <property type="entry name" value="D_2_HYDROXYACID_DH_3"/>
    <property type="match status" value="1"/>
</dbReference>
<dbReference type="KEGG" id="bko:CKF48_05100"/>
<dbReference type="PANTHER" id="PTHR43333:SF1">
    <property type="entry name" value="D-ISOMER SPECIFIC 2-HYDROXYACID DEHYDROGENASE NAD-BINDING DOMAIN-CONTAINING PROTEIN"/>
    <property type="match status" value="1"/>
</dbReference>
<proteinExistence type="inferred from homology"/>
<feature type="domain" description="D-isomer specific 2-hydroxyacid dehydrogenase catalytic" evidence="5">
    <location>
        <begin position="9"/>
        <end position="312"/>
    </location>
</feature>
<name>A0A248TF57_9BACI</name>
<dbReference type="InterPro" id="IPR006140">
    <property type="entry name" value="D-isomer_DH_NAD-bd"/>
</dbReference>
<accession>A0A248TF57</accession>
<reference evidence="7 8" key="1">
    <citation type="submission" date="2017-08" db="EMBL/GenBank/DDBJ databases">
        <title>Complete Genome Sequence of Bacillus kochii Oregon-R-modENCODE STRAIN BDGP4, isolated from Drosophila melanogaster gut.</title>
        <authorList>
            <person name="Wan K.H."/>
            <person name="Yu C."/>
            <person name="Park S."/>
            <person name="Hammonds A.S."/>
            <person name="Booth B.W."/>
            <person name="Celniker S.E."/>
        </authorList>
    </citation>
    <scope>NUCLEOTIDE SEQUENCE [LARGE SCALE GENOMIC DNA]</scope>
    <source>
        <strain evidence="7 8">BDGP4</strain>
    </source>
</reference>
<dbReference type="Pfam" id="PF02826">
    <property type="entry name" value="2-Hacid_dh_C"/>
    <property type="match status" value="1"/>
</dbReference>
<organism evidence="7 8">
    <name type="scientific">Cytobacillus kochii</name>
    <dbReference type="NCBI Taxonomy" id="859143"/>
    <lineage>
        <taxon>Bacteria</taxon>
        <taxon>Bacillati</taxon>
        <taxon>Bacillota</taxon>
        <taxon>Bacilli</taxon>
        <taxon>Bacillales</taxon>
        <taxon>Bacillaceae</taxon>
        <taxon>Cytobacillus</taxon>
    </lineage>
</organism>
<dbReference type="Proteomes" id="UP000215137">
    <property type="component" value="Chromosome"/>
</dbReference>
<dbReference type="EMBL" id="CP022983">
    <property type="protein sequence ID" value="ASV66750.1"/>
    <property type="molecule type" value="Genomic_DNA"/>
</dbReference>
<keyword evidence="2 4" id="KW-0560">Oxidoreductase</keyword>
<sequence>MSKRKMIITQNLSEELKTAITEITPDWEHIIGKDNEVWESHMKDAEVIVAWKHRMHDTYANNANLRWIQTWSAGVNYLPLEDFDKKNILLTSANGVHAYPISETIFALMLGLTRSIDRYVKQQQEKVWDGTGNKLEMHGKTIGIIGVGMIGQETARIAKAFNMHVIGVRHSGKPVDYVDEMYTSLELDNILPKCDYIVVTLPLTKDTYHMFSKEQFKRMKQTAFFINIGRGEIVDENALYHALSEGEIKGAGIDVFEKEPLPEDSPLWGLNNLIITPHTSGSTEHYNERVIKNIFIPNLKKYLNGDALDTNVVDYKKGY</sequence>
<dbReference type="SUPFAM" id="SSF51735">
    <property type="entry name" value="NAD(P)-binding Rossmann-fold domains"/>
    <property type="match status" value="1"/>
</dbReference>
<dbReference type="AlphaFoldDB" id="A0A248TF57"/>
<comment type="similarity">
    <text evidence="1 4">Belongs to the D-isomer specific 2-hydroxyacid dehydrogenase family.</text>
</comment>
<dbReference type="Gene3D" id="3.40.50.720">
    <property type="entry name" value="NAD(P)-binding Rossmann-like Domain"/>
    <property type="match status" value="2"/>
</dbReference>
<dbReference type="GO" id="GO:0016616">
    <property type="term" value="F:oxidoreductase activity, acting on the CH-OH group of donors, NAD or NADP as acceptor"/>
    <property type="evidence" value="ECO:0007669"/>
    <property type="project" value="InterPro"/>
</dbReference>
<evidence type="ECO:0000256" key="2">
    <source>
        <dbReference type="ARBA" id="ARBA00023002"/>
    </source>
</evidence>
<dbReference type="Pfam" id="PF00389">
    <property type="entry name" value="2-Hacid_dh"/>
    <property type="match status" value="1"/>
</dbReference>
<gene>
    <name evidence="7" type="ORF">CKF48_05100</name>
</gene>
<dbReference type="InterPro" id="IPR006139">
    <property type="entry name" value="D-isomer_2_OHA_DH_cat_dom"/>
</dbReference>
<dbReference type="SUPFAM" id="SSF52283">
    <property type="entry name" value="Formate/glycerate dehydrogenase catalytic domain-like"/>
    <property type="match status" value="1"/>
</dbReference>